<evidence type="ECO:0000313" key="3">
    <source>
        <dbReference type="Proteomes" id="UP000266188"/>
    </source>
</evidence>
<protein>
    <recommendedName>
        <fullName evidence="4">Autophagy protein</fullName>
    </recommendedName>
</protein>
<comment type="caution">
    <text evidence="2">The sequence shown here is derived from an EMBL/GenBank/DDBJ whole genome shotgun (WGS) entry which is preliminary data.</text>
</comment>
<dbReference type="EMBL" id="MVGC01000008">
    <property type="protein sequence ID" value="RJE27138.1"/>
    <property type="molecule type" value="Genomic_DNA"/>
</dbReference>
<feature type="compositionally biased region" description="Polar residues" evidence="1">
    <location>
        <begin position="52"/>
        <end position="64"/>
    </location>
</feature>
<feature type="compositionally biased region" description="Basic and acidic residues" evidence="1">
    <location>
        <begin position="7"/>
        <end position="30"/>
    </location>
</feature>
<feature type="compositionally biased region" description="Polar residues" evidence="1">
    <location>
        <begin position="31"/>
        <end position="42"/>
    </location>
</feature>
<accession>A0A3A2ZVG5</accession>
<proteinExistence type="predicted"/>
<dbReference type="STRING" id="2070753.A0A3A2ZVG5"/>
<sequence length="318" mass="36187">MGWFWGDSKKDDPVKKIDPGLRDYLERETPSQDYVPTPQTQEPPKVEDAPYQASQTTTAESSDPSKPKVPAASLFPDGRYAHIWKTYKPPSDPEETGVRSVERVIEKVKDRKDSVQRAAMENCALEQEEVANCFKTGNWQKQLKARMTMCSEENSKFARCFTTQAKFLQALGYASSFDNDDDKQERVQMHADKLYHQMLDFEKRVEEAKAAGIEPPPITSLFKPKAKSHVEKPEGKSAPLEIAGDEPIPAGFKPSKDLEKLTPHERELEIQVHKANMAQHNAYVEKAAPFIKSQEDARMKRREKATSWLGETLGRWFT</sequence>
<feature type="region of interest" description="Disordered" evidence="1">
    <location>
        <begin position="1"/>
        <end position="73"/>
    </location>
</feature>
<evidence type="ECO:0000256" key="1">
    <source>
        <dbReference type="SAM" id="MobiDB-lite"/>
    </source>
</evidence>
<feature type="region of interest" description="Disordered" evidence="1">
    <location>
        <begin position="216"/>
        <end position="257"/>
    </location>
</feature>
<dbReference type="OrthoDB" id="2103031at2759"/>
<reference evidence="3" key="1">
    <citation type="submission" date="2017-02" db="EMBL/GenBank/DDBJ databases">
        <authorList>
            <person name="Tafer H."/>
            <person name="Lopandic K."/>
        </authorList>
    </citation>
    <scope>NUCLEOTIDE SEQUENCE [LARGE SCALE GENOMIC DNA]</scope>
    <source>
        <strain evidence="3">CBS 366.77</strain>
    </source>
</reference>
<evidence type="ECO:0008006" key="4">
    <source>
        <dbReference type="Google" id="ProtNLM"/>
    </source>
</evidence>
<keyword evidence="3" id="KW-1185">Reference proteome</keyword>
<dbReference type="Proteomes" id="UP000266188">
    <property type="component" value="Unassembled WGS sequence"/>
</dbReference>
<organism evidence="2 3">
    <name type="scientific">Aspergillus sclerotialis</name>
    <dbReference type="NCBI Taxonomy" id="2070753"/>
    <lineage>
        <taxon>Eukaryota</taxon>
        <taxon>Fungi</taxon>
        <taxon>Dikarya</taxon>
        <taxon>Ascomycota</taxon>
        <taxon>Pezizomycotina</taxon>
        <taxon>Eurotiomycetes</taxon>
        <taxon>Eurotiomycetidae</taxon>
        <taxon>Eurotiales</taxon>
        <taxon>Aspergillaceae</taxon>
        <taxon>Aspergillus</taxon>
        <taxon>Aspergillus subgen. Polypaecilum</taxon>
    </lineage>
</organism>
<name>A0A3A2ZVG5_9EURO</name>
<dbReference type="AlphaFoldDB" id="A0A3A2ZVG5"/>
<gene>
    <name evidence="2" type="ORF">PHISCL_00491</name>
</gene>
<evidence type="ECO:0000313" key="2">
    <source>
        <dbReference type="EMBL" id="RJE27138.1"/>
    </source>
</evidence>